<feature type="domain" description="HTH gntR-type" evidence="4">
    <location>
        <begin position="12"/>
        <end position="79"/>
    </location>
</feature>
<dbReference type="GO" id="GO:0003700">
    <property type="term" value="F:DNA-binding transcription factor activity"/>
    <property type="evidence" value="ECO:0007669"/>
    <property type="project" value="InterPro"/>
</dbReference>
<evidence type="ECO:0000256" key="1">
    <source>
        <dbReference type="ARBA" id="ARBA00023015"/>
    </source>
</evidence>
<dbReference type="SUPFAM" id="SSF48008">
    <property type="entry name" value="GntR ligand-binding domain-like"/>
    <property type="match status" value="1"/>
</dbReference>
<dbReference type="AlphaFoldDB" id="A0A2T7G8F7"/>
<dbReference type="InterPro" id="IPR008920">
    <property type="entry name" value="TF_FadR/GntR_C"/>
</dbReference>
<name>A0A2T7G8F7_9RHOB</name>
<evidence type="ECO:0000256" key="3">
    <source>
        <dbReference type="ARBA" id="ARBA00023163"/>
    </source>
</evidence>
<organism evidence="5 6">
    <name type="scientific">Pelagivirga sediminicola</name>
    <dbReference type="NCBI Taxonomy" id="2170575"/>
    <lineage>
        <taxon>Bacteria</taxon>
        <taxon>Pseudomonadati</taxon>
        <taxon>Pseudomonadota</taxon>
        <taxon>Alphaproteobacteria</taxon>
        <taxon>Rhodobacterales</taxon>
        <taxon>Paracoccaceae</taxon>
        <taxon>Pelagivirga</taxon>
    </lineage>
</organism>
<dbReference type="SUPFAM" id="SSF46785">
    <property type="entry name" value="Winged helix' DNA-binding domain"/>
    <property type="match status" value="1"/>
</dbReference>
<keyword evidence="3" id="KW-0804">Transcription</keyword>
<keyword evidence="2" id="KW-0238">DNA-binding</keyword>
<protein>
    <submittedName>
        <fullName evidence="5">GntR family transcriptional regulator</fullName>
    </submittedName>
</protein>
<dbReference type="InterPro" id="IPR036388">
    <property type="entry name" value="WH-like_DNA-bd_sf"/>
</dbReference>
<evidence type="ECO:0000313" key="6">
    <source>
        <dbReference type="Proteomes" id="UP000244446"/>
    </source>
</evidence>
<keyword evidence="1" id="KW-0805">Transcription regulation</keyword>
<dbReference type="Proteomes" id="UP000244446">
    <property type="component" value="Unassembled WGS sequence"/>
</dbReference>
<sequence>MTQEGLAAISQAYLGDVAYERIANAIVSGAFRPGEKLTIRSLADMLEISSTPVRDAVKRLLLENALEQRGPRDIRVPVITSDRYREIAEIRLELEGLAADRAARRRTEDDLVAMRRNIDENEEAIASGNWQNAVRLNKQFHFSLVDMADMPVLRGLLSGLWLQIGPPISSFYSLGGRDMIDRHYLVLDAIRDQRPGEARRHISVDISSSVDSIIAHISVGSADTARG</sequence>
<comment type="caution">
    <text evidence="5">The sequence shown here is derived from an EMBL/GenBank/DDBJ whole genome shotgun (WGS) entry which is preliminary data.</text>
</comment>
<dbReference type="SMART" id="SM00345">
    <property type="entry name" value="HTH_GNTR"/>
    <property type="match status" value="1"/>
</dbReference>
<dbReference type="InterPro" id="IPR036390">
    <property type="entry name" value="WH_DNA-bd_sf"/>
</dbReference>
<dbReference type="Pfam" id="PF07729">
    <property type="entry name" value="FCD"/>
    <property type="match status" value="1"/>
</dbReference>
<dbReference type="PROSITE" id="PS50949">
    <property type="entry name" value="HTH_GNTR"/>
    <property type="match status" value="1"/>
</dbReference>
<dbReference type="InterPro" id="IPR000524">
    <property type="entry name" value="Tscrpt_reg_HTH_GntR"/>
</dbReference>
<dbReference type="SMART" id="SM00895">
    <property type="entry name" value="FCD"/>
    <property type="match status" value="1"/>
</dbReference>
<dbReference type="Gene3D" id="1.20.120.530">
    <property type="entry name" value="GntR ligand-binding domain-like"/>
    <property type="match status" value="1"/>
</dbReference>
<dbReference type="PANTHER" id="PTHR43537">
    <property type="entry name" value="TRANSCRIPTIONAL REGULATOR, GNTR FAMILY"/>
    <property type="match status" value="1"/>
</dbReference>
<reference evidence="5 6" key="1">
    <citation type="submission" date="2018-04" db="EMBL/GenBank/DDBJ databases">
        <title>Pelagivirga bohaiensis gen. nov., sp. nov., a bacterium isolated from the Bohai Sea.</title>
        <authorList>
            <person name="Ji X."/>
        </authorList>
    </citation>
    <scope>NUCLEOTIDE SEQUENCE [LARGE SCALE GENOMIC DNA]</scope>
    <source>
        <strain evidence="5 6">BH-SD19</strain>
    </source>
</reference>
<dbReference type="RefSeq" id="WP_108691553.1">
    <property type="nucleotide sequence ID" value="NZ_QCYH01000003.1"/>
</dbReference>
<gene>
    <name evidence="5" type="ORF">DC366_07385</name>
</gene>
<proteinExistence type="predicted"/>
<dbReference type="PANTHER" id="PTHR43537:SF39">
    <property type="entry name" value="HTH-TYPE TRANSCRIPTIONAL REGULATOR MCBR"/>
    <property type="match status" value="1"/>
</dbReference>
<keyword evidence="6" id="KW-1185">Reference proteome</keyword>
<evidence type="ECO:0000256" key="2">
    <source>
        <dbReference type="ARBA" id="ARBA00023125"/>
    </source>
</evidence>
<dbReference type="OrthoDB" id="9815654at2"/>
<dbReference type="Gene3D" id="1.10.10.10">
    <property type="entry name" value="Winged helix-like DNA-binding domain superfamily/Winged helix DNA-binding domain"/>
    <property type="match status" value="1"/>
</dbReference>
<evidence type="ECO:0000259" key="4">
    <source>
        <dbReference type="PROSITE" id="PS50949"/>
    </source>
</evidence>
<dbReference type="Pfam" id="PF00392">
    <property type="entry name" value="GntR"/>
    <property type="match status" value="1"/>
</dbReference>
<dbReference type="GO" id="GO:0003677">
    <property type="term" value="F:DNA binding"/>
    <property type="evidence" value="ECO:0007669"/>
    <property type="project" value="UniProtKB-KW"/>
</dbReference>
<dbReference type="InterPro" id="IPR011711">
    <property type="entry name" value="GntR_C"/>
</dbReference>
<accession>A0A2T7G8F7</accession>
<evidence type="ECO:0000313" key="5">
    <source>
        <dbReference type="EMBL" id="PVA10694.1"/>
    </source>
</evidence>
<dbReference type="EMBL" id="QCYH01000003">
    <property type="protein sequence ID" value="PVA10694.1"/>
    <property type="molecule type" value="Genomic_DNA"/>
</dbReference>